<dbReference type="EMBL" id="MDEC01000002">
    <property type="protein sequence ID" value="PPU66396.1"/>
    <property type="molecule type" value="Genomic_DNA"/>
</dbReference>
<reference evidence="1 2" key="1">
    <citation type="submission" date="2016-08" db="EMBL/GenBank/DDBJ databases">
        <authorList>
            <person name="Seilhamer J.J."/>
        </authorList>
    </citation>
    <scope>NUCLEOTIDE SEQUENCE [LARGE SCALE GENOMIC DNA]</scope>
    <source>
        <strain evidence="1 2">CFBP4690</strain>
    </source>
</reference>
<evidence type="ECO:0000313" key="1">
    <source>
        <dbReference type="EMBL" id="PPU66396.1"/>
    </source>
</evidence>
<sequence>MSQHAIEELIERCIHLVDASAVKNSRKAALMHALLRLQARYDTGVTWLRMHTVLLRHGVLVRSLADDMDNTALRAEALAADAPGWLHHAHGPAYLEWEGDTRVVYHLSEPATDVPLADLFCEVLTLADQAGDGALFVDGYGLLVNGWLDETFDANDGIAATLDGLLASDALQSIRALAARQGLKRRRNAPEDLALPRLDDSGTADDIERAVGLRFFLQPKRTPAALRAARAKAQRQQARVYEVLPQLIDRHLGTSLRAAGWSPVAVAAPLQWHWIRDLDGSRQHLWASYDASLGELMLQVGMQHARLLAWQQRVPTTHLHDLHVVDGAAPFLGEDLLRSADIGNYGGWVVNPASSDATLEAGLDRLAAALPALDASYFGRIAAQLAGPWFERPADAWLQVLEAGDDTGAVPPTVLFASPDSLLLAFVFFHLEAGETARADALVQQLRARLDARPRPSAWHRLALAPFLQQWEQGARSMPMPAVLHPLLLGHLRAQEGS</sequence>
<proteinExistence type="predicted"/>
<dbReference type="OrthoDB" id="1446882at2"/>
<dbReference type="RefSeq" id="WP_104539465.1">
    <property type="nucleotide sequence ID" value="NZ_MDEC01000002.1"/>
</dbReference>
<comment type="caution">
    <text evidence="1">The sequence shown here is derived from an EMBL/GenBank/DDBJ whole genome shotgun (WGS) entry which is preliminary data.</text>
</comment>
<organism evidence="1 2">
    <name type="scientific">Xanthomonas codiaei</name>
    <dbReference type="NCBI Taxonomy" id="56463"/>
    <lineage>
        <taxon>Bacteria</taxon>
        <taxon>Pseudomonadati</taxon>
        <taxon>Pseudomonadota</taxon>
        <taxon>Gammaproteobacteria</taxon>
        <taxon>Lysobacterales</taxon>
        <taxon>Lysobacteraceae</taxon>
        <taxon>Xanthomonas</taxon>
    </lineage>
</organism>
<dbReference type="Proteomes" id="UP000237872">
    <property type="component" value="Unassembled WGS sequence"/>
</dbReference>
<dbReference type="AlphaFoldDB" id="A0A2S7CXU4"/>
<gene>
    <name evidence="1" type="ORF">XcodCFBP4690_02440</name>
</gene>
<accession>A0A2S7CXU4</accession>
<evidence type="ECO:0000313" key="2">
    <source>
        <dbReference type="Proteomes" id="UP000237872"/>
    </source>
</evidence>
<name>A0A2S7CXU4_9XANT</name>
<protein>
    <submittedName>
        <fullName evidence="1">Uncharacterized protein</fullName>
    </submittedName>
</protein>